<dbReference type="AlphaFoldDB" id="A0A562VN47"/>
<name>A0A562VN47_9BACT</name>
<dbReference type="GO" id="GO:0051603">
    <property type="term" value="P:proteolysis involved in protein catabolic process"/>
    <property type="evidence" value="ECO:0007669"/>
    <property type="project" value="TreeGrafter"/>
</dbReference>
<dbReference type="PROSITE" id="PS51257">
    <property type="entry name" value="PROKAR_LIPOPROTEIN"/>
    <property type="match status" value="1"/>
</dbReference>
<evidence type="ECO:0000256" key="4">
    <source>
        <dbReference type="ARBA" id="ARBA00022833"/>
    </source>
</evidence>
<dbReference type="PANTHER" id="PTHR22726:SF1">
    <property type="entry name" value="METALLOENDOPEPTIDASE OMA1, MITOCHONDRIAL"/>
    <property type="match status" value="1"/>
</dbReference>
<keyword evidence="9" id="KW-1185">Reference proteome</keyword>
<evidence type="ECO:0000256" key="6">
    <source>
        <dbReference type="RuleBase" id="RU003983"/>
    </source>
</evidence>
<dbReference type="Pfam" id="PF01435">
    <property type="entry name" value="Peptidase_M48"/>
    <property type="match status" value="1"/>
</dbReference>
<evidence type="ECO:0000313" key="8">
    <source>
        <dbReference type="EMBL" id="TWJ19413.1"/>
    </source>
</evidence>
<keyword evidence="4 6" id="KW-0862">Zinc</keyword>
<dbReference type="EMBL" id="VLLN01000009">
    <property type="protein sequence ID" value="TWJ19413.1"/>
    <property type="molecule type" value="Genomic_DNA"/>
</dbReference>
<gene>
    <name evidence="8" type="ORF">JN12_01829</name>
</gene>
<evidence type="ECO:0000259" key="7">
    <source>
        <dbReference type="Pfam" id="PF01435"/>
    </source>
</evidence>
<comment type="cofactor">
    <cofactor evidence="6">
        <name>Zn(2+)</name>
        <dbReference type="ChEBI" id="CHEBI:29105"/>
    </cofactor>
    <text evidence="6">Binds 1 zinc ion per subunit.</text>
</comment>
<protein>
    <submittedName>
        <fullName evidence="8">Peptidase M48-like protein</fullName>
    </submittedName>
</protein>
<dbReference type="InterPro" id="IPR001915">
    <property type="entry name" value="Peptidase_M48"/>
</dbReference>
<dbReference type="GO" id="GO:0004222">
    <property type="term" value="F:metalloendopeptidase activity"/>
    <property type="evidence" value="ECO:0007669"/>
    <property type="project" value="InterPro"/>
</dbReference>
<keyword evidence="1 6" id="KW-0645">Protease</keyword>
<dbReference type="GO" id="GO:0046872">
    <property type="term" value="F:metal ion binding"/>
    <property type="evidence" value="ECO:0007669"/>
    <property type="project" value="UniProtKB-KW"/>
</dbReference>
<dbReference type="Gene3D" id="3.30.2010.10">
    <property type="entry name" value="Metalloproteases ('zincins'), catalytic domain"/>
    <property type="match status" value="1"/>
</dbReference>
<dbReference type="CDD" id="cd07333">
    <property type="entry name" value="M48C_bepA_like"/>
    <property type="match status" value="1"/>
</dbReference>
<reference evidence="8 9" key="1">
    <citation type="submission" date="2019-07" db="EMBL/GenBank/DDBJ databases">
        <title>Genomic Encyclopedia of Archaeal and Bacterial Type Strains, Phase II (KMG-II): from individual species to whole genera.</title>
        <authorList>
            <person name="Goeker M."/>
        </authorList>
    </citation>
    <scope>NUCLEOTIDE SEQUENCE [LARGE SCALE GENOMIC DNA]</scope>
    <source>
        <strain evidence="8 9">ATCC BAA-1139</strain>
    </source>
</reference>
<dbReference type="PANTHER" id="PTHR22726">
    <property type="entry name" value="METALLOENDOPEPTIDASE OMA1"/>
    <property type="match status" value="1"/>
</dbReference>
<evidence type="ECO:0000256" key="1">
    <source>
        <dbReference type="ARBA" id="ARBA00022670"/>
    </source>
</evidence>
<sequence length="279" mass="30355">MLPEGIRVKGEMMTLFRSLVLALLVFAGLLSGCSVNMTDLQGINLISVDEEKELGTKFTAEIENQRQVVTDSEVNGYVDRVGKRLLTGARDVPFPFTFKVIKDDSVNAFAVPGGHIYVHTGLIKAAASEDELAGVMAHEINHGVARHGTRQMTQQYGYSLVLQLLLGQNSGQLSQLAASLFGQAGTMAYSRGMENQADYLGVETMARAGYDPKGMLTFFTKLDSMQAQQPSQLAQFFSSHPLTAERVQRVNTAIGQLSPMKYSGPTDKGAFARIKAKVK</sequence>
<accession>A0A562VN47</accession>
<keyword evidence="2" id="KW-0479">Metal-binding</keyword>
<evidence type="ECO:0000256" key="5">
    <source>
        <dbReference type="ARBA" id="ARBA00023049"/>
    </source>
</evidence>
<proteinExistence type="inferred from homology"/>
<evidence type="ECO:0000256" key="3">
    <source>
        <dbReference type="ARBA" id="ARBA00022801"/>
    </source>
</evidence>
<dbReference type="InterPro" id="IPR051156">
    <property type="entry name" value="Mito/Outer_Membr_Metalloprot"/>
</dbReference>
<organism evidence="8 9">
    <name type="scientific">Geobacter argillaceus</name>
    <dbReference type="NCBI Taxonomy" id="345631"/>
    <lineage>
        <taxon>Bacteria</taxon>
        <taxon>Pseudomonadati</taxon>
        <taxon>Thermodesulfobacteriota</taxon>
        <taxon>Desulfuromonadia</taxon>
        <taxon>Geobacterales</taxon>
        <taxon>Geobacteraceae</taxon>
        <taxon>Geobacter</taxon>
    </lineage>
</organism>
<keyword evidence="5 6" id="KW-0482">Metalloprotease</keyword>
<dbReference type="GO" id="GO:0016020">
    <property type="term" value="C:membrane"/>
    <property type="evidence" value="ECO:0007669"/>
    <property type="project" value="TreeGrafter"/>
</dbReference>
<comment type="similarity">
    <text evidence="6">Belongs to the peptidase M48 family.</text>
</comment>
<evidence type="ECO:0000313" key="9">
    <source>
        <dbReference type="Proteomes" id="UP000319449"/>
    </source>
</evidence>
<comment type="caution">
    <text evidence="8">The sequence shown here is derived from an EMBL/GenBank/DDBJ whole genome shotgun (WGS) entry which is preliminary data.</text>
</comment>
<feature type="domain" description="Peptidase M48" evidence="7">
    <location>
        <begin position="75"/>
        <end position="252"/>
    </location>
</feature>
<evidence type="ECO:0000256" key="2">
    <source>
        <dbReference type="ARBA" id="ARBA00022723"/>
    </source>
</evidence>
<keyword evidence="3 6" id="KW-0378">Hydrolase</keyword>
<dbReference type="RefSeq" id="WP_246125809.1">
    <property type="nucleotide sequence ID" value="NZ_VLLN01000009.1"/>
</dbReference>
<dbReference type="Proteomes" id="UP000319449">
    <property type="component" value="Unassembled WGS sequence"/>
</dbReference>